<gene>
    <name evidence="3" type="ORF">MARPO_0042s0099</name>
</gene>
<evidence type="ECO:0000259" key="2">
    <source>
        <dbReference type="Pfam" id="PF01764"/>
    </source>
</evidence>
<feature type="domain" description="Fungal lipase-type" evidence="2">
    <location>
        <begin position="107"/>
        <end position="258"/>
    </location>
</feature>
<dbReference type="Gramene" id="Mp2g14760.1">
    <property type="protein sequence ID" value="Mp2g14760.1.cds"/>
    <property type="gene ID" value="Mp2g14760"/>
</dbReference>
<dbReference type="PANTHER" id="PTHR45856:SF11">
    <property type="entry name" value="FUNGAL LIPASE-LIKE DOMAIN-CONTAINING PROTEIN"/>
    <property type="match status" value="1"/>
</dbReference>
<evidence type="ECO:0000256" key="1">
    <source>
        <dbReference type="SAM" id="MobiDB-lite"/>
    </source>
</evidence>
<dbReference type="EMBL" id="KZ772714">
    <property type="protein sequence ID" value="PTQ40064.1"/>
    <property type="molecule type" value="Genomic_DNA"/>
</dbReference>
<feature type="compositionally biased region" description="Low complexity" evidence="1">
    <location>
        <begin position="974"/>
        <end position="983"/>
    </location>
</feature>
<keyword evidence="4" id="KW-1185">Reference proteome</keyword>
<dbReference type="InterPro" id="IPR002921">
    <property type="entry name" value="Fungal_lipase-type"/>
</dbReference>
<dbReference type="SUPFAM" id="SSF53474">
    <property type="entry name" value="alpha/beta-Hydrolases"/>
    <property type="match status" value="1"/>
</dbReference>
<proteinExistence type="predicted"/>
<dbReference type="GO" id="GO:0006629">
    <property type="term" value="P:lipid metabolic process"/>
    <property type="evidence" value="ECO:0007669"/>
    <property type="project" value="InterPro"/>
</dbReference>
<dbReference type="Gene3D" id="3.40.50.1820">
    <property type="entry name" value="alpha/beta hydrolase"/>
    <property type="match status" value="1"/>
</dbReference>
<accession>A0A2R6X1S9</accession>
<dbReference type="Pfam" id="PF01764">
    <property type="entry name" value="Lipase_3"/>
    <property type="match status" value="1"/>
</dbReference>
<dbReference type="AlphaFoldDB" id="A0A2R6X1S9"/>
<name>A0A2R6X1S9_MARPO</name>
<dbReference type="InterPro" id="IPR029058">
    <property type="entry name" value="AB_hydrolase_fold"/>
</dbReference>
<reference evidence="4" key="1">
    <citation type="journal article" date="2017" name="Cell">
        <title>Insights into land plant evolution garnered from the Marchantia polymorpha genome.</title>
        <authorList>
            <person name="Bowman J.L."/>
            <person name="Kohchi T."/>
            <person name="Yamato K.T."/>
            <person name="Jenkins J."/>
            <person name="Shu S."/>
            <person name="Ishizaki K."/>
            <person name="Yamaoka S."/>
            <person name="Nishihama R."/>
            <person name="Nakamura Y."/>
            <person name="Berger F."/>
            <person name="Adam C."/>
            <person name="Aki S.S."/>
            <person name="Althoff F."/>
            <person name="Araki T."/>
            <person name="Arteaga-Vazquez M.A."/>
            <person name="Balasubrmanian S."/>
            <person name="Barry K."/>
            <person name="Bauer D."/>
            <person name="Boehm C.R."/>
            <person name="Briginshaw L."/>
            <person name="Caballero-Perez J."/>
            <person name="Catarino B."/>
            <person name="Chen F."/>
            <person name="Chiyoda S."/>
            <person name="Chovatia M."/>
            <person name="Davies K.M."/>
            <person name="Delmans M."/>
            <person name="Demura T."/>
            <person name="Dierschke T."/>
            <person name="Dolan L."/>
            <person name="Dorantes-Acosta A.E."/>
            <person name="Eklund D.M."/>
            <person name="Florent S.N."/>
            <person name="Flores-Sandoval E."/>
            <person name="Fujiyama A."/>
            <person name="Fukuzawa H."/>
            <person name="Galik B."/>
            <person name="Grimanelli D."/>
            <person name="Grimwood J."/>
            <person name="Grossniklaus U."/>
            <person name="Hamada T."/>
            <person name="Haseloff J."/>
            <person name="Hetherington A.J."/>
            <person name="Higo A."/>
            <person name="Hirakawa Y."/>
            <person name="Hundley H.N."/>
            <person name="Ikeda Y."/>
            <person name="Inoue K."/>
            <person name="Inoue S.I."/>
            <person name="Ishida S."/>
            <person name="Jia Q."/>
            <person name="Kakita M."/>
            <person name="Kanazawa T."/>
            <person name="Kawai Y."/>
            <person name="Kawashima T."/>
            <person name="Kennedy M."/>
            <person name="Kinose K."/>
            <person name="Kinoshita T."/>
            <person name="Kohara Y."/>
            <person name="Koide E."/>
            <person name="Komatsu K."/>
            <person name="Kopischke S."/>
            <person name="Kubo M."/>
            <person name="Kyozuka J."/>
            <person name="Lagercrantz U."/>
            <person name="Lin S.S."/>
            <person name="Lindquist E."/>
            <person name="Lipzen A.M."/>
            <person name="Lu C.W."/>
            <person name="De Luna E."/>
            <person name="Martienssen R.A."/>
            <person name="Minamino N."/>
            <person name="Mizutani M."/>
            <person name="Mizutani M."/>
            <person name="Mochizuki N."/>
            <person name="Monte I."/>
            <person name="Mosher R."/>
            <person name="Nagasaki H."/>
            <person name="Nakagami H."/>
            <person name="Naramoto S."/>
            <person name="Nishitani K."/>
            <person name="Ohtani M."/>
            <person name="Okamoto T."/>
            <person name="Okumura M."/>
            <person name="Phillips J."/>
            <person name="Pollak B."/>
            <person name="Reinders A."/>
            <person name="Rovekamp M."/>
            <person name="Sano R."/>
            <person name="Sawa S."/>
            <person name="Schmid M.W."/>
            <person name="Shirakawa M."/>
            <person name="Solano R."/>
            <person name="Spunde A."/>
            <person name="Suetsugu N."/>
            <person name="Sugano S."/>
            <person name="Sugiyama A."/>
            <person name="Sun R."/>
            <person name="Suzuki Y."/>
            <person name="Takenaka M."/>
            <person name="Takezawa D."/>
            <person name="Tomogane H."/>
            <person name="Tsuzuki M."/>
            <person name="Ueda T."/>
            <person name="Umeda M."/>
            <person name="Ward J.M."/>
            <person name="Watanabe Y."/>
            <person name="Yazaki K."/>
            <person name="Yokoyama R."/>
            <person name="Yoshitake Y."/>
            <person name="Yotsui I."/>
            <person name="Zachgo S."/>
            <person name="Schmutz J."/>
        </authorList>
    </citation>
    <scope>NUCLEOTIDE SEQUENCE [LARGE SCALE GENOMIC DNA]</scope>
    <source>
        <strain evidence="4">Tak-1</strain>
    </source>
</reference>
<sequence length="999" mass="110480">MTSTGPATGESAKDVGSFMPEPRVVARAALCAKASYARDAARCFNGFEHLKFINVITTPTHEKEPSRSRKGMIRAVKRKMGVHSDFKSQRLLVASAQAEDPSEVEVYVAFRGTAGWVDIFDDADFSQTSLVGFGDSFEGAVKGKFHNGFTKRLLNFLPDVNDIYAYVTSNALADGKKIGRLVFCGHSLGGAISHLAMLALFMTRLGPENVPSSRYMSIAFGAPHIGDHLAAEFFKRDFPVSRVLFTFVHEEDPVPFLLNNFPTTIKAGAQAAAQWQPLNMGAPESTMCKLTSELMELGTITAMDEADDDIVTTNVSCLGGAVAKSTPAVVNSTANVYRMIMDAKASLTEKHVKYAPIGQYLRLTGRSASLDESLAASLLSEDEISKISEKLALDSNRIKAHYMGGYMIHLCPRSDNLPKSKSLPNLTVVSESSLEPVIKSAYLVIQGSDSAEIRVTGKNLSLIMRGGWRLKTDEPTYSFSRLLSDFLKFDDSNLQAEKVLPSEDSANMAGTQEYLLKVRVQLPEEVKDAALYKLSVNRSKKIVAVGLKLSVRTSFGKSVHCNVLLDSKSFLLEPHSPLLSSLRKAMEKLLVITDAFSNSDATTRKIYDSILLGVKYGLPDHFSTLESILLSDKPMHKKRKDLFTDFFIPVDKLLCEALIKVRKNGHLTRFKKSVAGYYRVIDFLANFCREPSKFPEEILSFKALWPGLLKEDTQRETYESLEDKIVNYMPTGLADELKAGCEGSTSFESSLSVKESVFAEKTSNDILRWLKLLFGLRLVQQAVEKVQMVALVGPDELPEDALNYIFGVDESVALQHRKNVHFVEDGSTKLFVVHISHMNLPGATRSAHKKKQVSFVKSFDMCIVLVRSNGEEAEIRETFSNEFMLNYKKRCTSALIDKGHNDRVRFCHMEDLDDPLKIAALNRCGILSKHEIFAKIKTSLKLSGPSKSTLVEERAFAFPEFLHAGRSEPKKSISKSGDSTSSKHGLLSGLPAAEHSLTR</sequence>
<protein>
    <recommendedName>
        <fullName evidence="2">Fungal lipase-type domain-containing protein</fullName>
    </recommendedName>
</protein>
<dbReference type="InterPro" id="IPR051218">
    <property type="entry name" value="Sec_MonoDiacylglyc_Lipase"/>
</dbReference>
<organism evidence="3 4">
    <name type="scientific">Marchantia polymorpha</name>
    <name type="common">Common liverwort</name>
    <name type="synonym">Marchantia aquatica</name>
    <dbReference type="NCBI Taxonomy" id="3197"/>
    <lineage>
        <taxon>Eukaryota</taxon>
        <taxon>Viridiplantae</taxon>
        <taxon>Streptophyta</taxon>
        <taxon>Embryophyta</taxon>
        <taxon>Marchantiophyta</taxon>
        <taxon>Marchantiopsida</taxon>
        <taxon>Marchantiidae</taxon>
        <taxon>Marchantiales</taxon>
        <taxon>Marchantiaceae</taxon>
        <taxon>Marchantia</taxon>
    </lineage>
</organism>
<evidence type="ECO:0000313" key="3">
    <source>
        <dbReference type="EMBL" id="PTQ40064.1"/>
    </source>
</evidence>
<dbReference type="Proteomes" id="UP000244005">
    <property type="component" value="Unassembled WGS sequence"/>
</dbReference>
<feature type="region of interest" description="Disordered" evidence="1">
    <location>
        <begin position="967"/>
        <end position="999"/>
    </location>
</feature>
<dbReference type="OrthoDB" id="426718at2759"/>
<dbReference type="CDD" id="cd00519">
    <property type="entry name" value="Lipase_3"/>
    <property type="match status" value="1"/>
</dbReference>
<dbReference type="PANTHER" id="PTHR45856">
    <property type="entry name" value="ALPHA/BETA-HYDROLASES SUPERFAMILY PROTEIN"/>
    <property type="match status" value="1"/>
</dbReference>
<evidence type="ECO:0000313" key="4">
    <source>
        <dbReference type="Proteomes" id="UP000244005"/>
    </source>
</evidence>